<dbReference type="PANTHER" id="PTHR22600:SF26">
    <property type="entry name" value="BETA-N-ACETYLHEXOSAMINIDASE"/>
    <property type="match status" value="1"/>
</dbReference>
<gene>
    <name evidence="10" type="ORF">AMTR_s00068p00120060</name>
</gene>
<comment type="similarity">
    <text evidence="2">Belongs to the glycosyl hydrolase 20 family.</text>
</comment>
<keyword evidence="6" id="KW-0325">Glycoprotein</keyword>
<proteinExistence type="inferred from homology"/>
<comment type="catalytic activity">
    <reaction evidence="1">
        <text>Hydrolysis of terminal non-reducing N-acetyl-D-hexosamine residues in N-acetyl-beta-D-hexosaminides.</text>
        <dbReference type="EC" id="3.2.1.52"/>
    </reaction>
</comment>
<dbReference type="Pfam" id="PF00728">
    <property type="entry name" value="Glyco_hydro_20"/>
    <property type="match status" value="1"/>
</dbReference>
<evidence type="ECO:0000313" key="11">
    <source>
        <dbReference type="Proteomes" id="UP000017836"/>
    </source>
</evidence>
<dbReference type="PANTHER" id="PTHR22600">
    <property type="entry name" value="BETA-HEXOSAMINIDASE"/>
    <property type="match status" value="1"/>
</dbReference>
<dbReference type="AlphaFoldDB" id="U5DG43"/>
<dbReference type="Pfam" id="PF14845">
    <property type="entry name" value="Glycohydro_20b2"/>
    <property type="match status" value="1"/>
</dbReference>
<organism evidence="10 11">
    <name type="scientific">Amborella trichopoda</name>
    <dbReference type="NCBI Taxonomy" id="13333"/>
    <lineage>
        <taxon>Eukaryota</taxon>
        <taxon>Viridiplantae</taxon>
        <taxon>Streptophyta</taxon>
        <taxon>Embryophyta</taxon>
        <taxon>Tracheophyta</taxon>
        <taxon>Spermatophyta</taxon>
        <taxon>Magnoliopsida</taxon>
        <taxon>Amborellales</taxon>
        <taxon>Amborellaceae</taxon>
        <taxon>Amborella</taxon>
    </lineage>
</organism>
<dbReference type="InterPro" id="IPR025705">
    <property type="entry name" value="Beta_hexosaminidase_sua/sub"/>
</dbReference>
<evidence type="ECO:0000259" key="8">
    <source>
        <dbReference type="Pfam" id="PF00728"/>
    </source>
</evidence>
<dbReference type="PRINTS" id="PR00738">
    <property type="entry name" value="GLHYDRLASE20"/>
</dbReference>
<dbReference type="SUPFAM" id="SSF51445">
    <property type="entry name" value="(Trans)glycosidases"/>
    <property type="match status" value="1"/>
</dbReference>
<dbReference type="HOGENOM" id="CLU_1031859_0_0_1"/>
<dbReference type="InterPro" id="IPR029019">
    <property type="entry name" value="HEX_eukaryotic_N"/>
</dbReference>
<name>U5DG43_AMBTC</name>
<reference evidence="11" key="1">
    <citation type="journal article" date="2013" name="Science">
        <title>The Amborella genome and the evolution of flowering plants.</title>
        <authorList>
            <consortium name="Amborella Genome Project"/>
        </authorList>
    </citation>
    <scope>NUCLEOTIDE SEQUENCE [LARGE SCALE GENOMIC DNA]</scope>
</reference>
<sequence>MTRNSSSWALYMHTCEKTCIETQPPQVLVWPKPRNLTWAPPYSSILLSPTFTISYPGSNPYLQNAVSRYLRLILAEKYTPVRPVPSNLTASTVPLQTLILSIEDETSPLQHGVDESYLLSIPYGTGTLWSATVWGAMRSLETVSQLVWGNPGRLPVALEIWDAPLFEHRGVMLDTAGNYYGVREILRTIAAMSENKLNVFRWHITDEASFPIVLPELAEKGSYGAEMQYSAEEVRGIVEFGMSGGVRVVPEIDSPGLSERLEVIWQLSYV</sequence>
<dbReference type="Gramene" id="ERN20442">
    <property type="protein sequence ID" value="ERN20442"/>
    <property type="gene ID" value="AMTR_s00068p00120060"/>
</dbReference>
<dbReference type="Gene3D" id="3.30.379.10">
    <property type="entry name" value="Chitobiase/beta-hexosaminidase domain 2-like"/>
    <property type="match status" value="1"/>
</dbReference>
<evidence type="ECO:0000256" key="6">
    <source>
        <dbReference type="ARBA" id="ARBA00023180"/>
    </source>
</evidence>
<keyword evidence="5" id="KW-0378">Hydrolase</keyword>
<accession>U5DG43</accession>
<keyword evidence="11" id="KW-1185">Reference proteome</keyword>
<evidence type="ECO:0000256" key="3">
    <source>
        <dbReference type="ARBA" id="ARBA00012663"/>
    </source>
</evidence>
<dbReference type="EMBL" id="KI392059">
    <property type="protein sequence ID" value="ERN20442.1"/>
    <property type="molecule type" value="Genomic_DNA"/>
</dbReference>
<protein>
    <recommendedName>
        <fullName evidence="3">beta-N-acetylhexosaminidase</fullName>
        <ecNumber evidence="3">3.2.1.52</ecNumber>
    </recommendedName>
</protein>
<dbReference type="eggNOG" id="KOG2499">
    <property type="taxonomic scope" value="Eukaryota"/>
</dbReference>
<dbReference type="SUPFAM" id="SSF55545">
    <property type="entry name" value="beta-N-acetylhexosaminidase-like domain"/>
    <property type="match status" value="1"/>
</dbReference>
<keyword evidence="7" id="KW-0326">Glycosidase</keyword>
<keyword evidence="4" id="KW-0732">Signal</keyword>
<dbReference type="GO" id="GO:0030203">
    <property type="term" value="P:glycosaminoglycan metabolic process"/>
    <property type="evidence" value="ECO:0000318"/>
    <property type="project" value="GO_Central"/>
</dbReference>
<evidence type="ECO:0000256" key="4">
    <source>
        <dbReference type="ARBA" id="ARBA00022729"/>
    </source>
</evidence>
<dbReference type="STRING" id="13333.U5DG43"/>
<feature type="domain" description="Glycoside hydrolase family 20 catalytic" evidence="8">
    <location>
        <begin position="166"/>
        <end position="257"/>
    </location>
</feature>
<dbReference type="InterPro" id="IPR029018">
    <property type="entry name" value="Hex-like_dom2"/>
</dbReference>
<dbReference type="InterPro" id="IPR017853">
    <property type="entry name" value="GH"/>
</dbReference>
<evidence type="ECO:0000259" key="9">
    <source>
        <dbReference type="Pfam" id="PF14845"/>
    </source>
</evidence>
<evidence type="ECO:0000256" key="7">
    <source>
        <dbReference type="ARBA" id="ARBA00023295"/>
    </source>
</evidence>
<dbReference type="OMA" id="RWHITDE"/>
<dbReference type="GO" id="GO:0016020">
    <property type="term" value="C:membrane"/>
    <property type="evidence" value="ECO:0000318"/>
    <property type="project" value="GO_Central"/>
</dbReference>
<dbReference type="InterPro" id="IPR015883">
    <property type="entry name" value="Glyco_hydro_20_cat"/>
</dbReference>
<dbReference type="Proteomes" id="UP000017836">
    <property type="component" value="Unassembled WGS sequence"/>
</dbReference>
<evidence type="ECO:0000313" key="10">
    <source>
        <dbReference type="EMBL" id="ERN20442.1"/>
    </source>
</evidence>
<feature type="domain" description="Beta-hexosaminidase eukaryotic type N-terminal" evidence="9">
    <location>
        <begin position="29"/>
        <end position="146"/>
    </location>
</feature>
<dbReference type="GO" id="GO:0004563">
    <property type="term" value="F:beta-N-acetylhexosaminidase activity"/>
    <property type="evidence" value="ECO:0000318"/>
    <property type="project" value="GO_Central"/>
</dbReference>
<dbReference type="EC" id="3.2.1.52" evidence="3"/>
<evidence type="ECO:0000256" key="2">
    <source>
        <dbReference type="ARBA" id="ARBA00006285"/>
    </source>
</evidence>
<evidence type="ECO:0000256" key="5">
    <source>
        <dbReference type="ARBA" id="ARBA00022801"/>
    </source>
</evidence>
<dbReference type="GO" id="GO:0005975">
    <property type="term" value="P:carbohydrate metabolic process"/>
    <property type="evidence" value="ECO:0007669"/>
    <property type="project" value="InterPro"/>
</dbReference>
<dbReference type="Gene3D" id="3.20.20.80">
    <property type="entry name" value="Glycosidases"/>
    <property type="match status" value="1"/>
</dbReference>
<evidence type="ECO:0000256" key="1">
    <source>
        <dbReference type="ARBA" id="ARBA00001231"/>
    </source>
</evidence>